<evidence type="ECO:0000313" key="9">
    <source>
        <dbReference type="EMBL" id="EAY26305.1"/>
    </source>
</evidence>
<feature type="binding site" evidence="4 6">
    <location>
        <position position="109"/>
    </location>
    <ligand>
        <name>substrate</name>
    </ligand>
</feature>
<comment type="caution">
    <text evidence="4">Lacks conserved residue(s) required for the propagation of feature annotation.</text>
</comment>
<dbReference type="PANTHER" id="PTHR11142:SF0">
    <property type="entry name" value="TRNA PSEUDOURIDINE SYNTHASE-LIKE 1"/>
    <property type="match status" value="1"/>
</dbReference>
<feature type="domain" description="Pseudouridine synthase I TruA alpha/beta" evidence="8">
    <location>
        <begin position="8"/>
        <end position="103"/>
    </location>
</feature>
<proteinExistence type="inferred from homology"/>
<organism evidence="9 10">
    <name type="scientific">Microscilla marina ATCC 23134</name>
    <dbReference type="NCBI Taxonomy" id="313606"/>
    <lineage>
        <taxon>Bacteria</taxon>
        <taxon>Pseudomonadati</taxon>
        <taxon>Bacteroidota</taxon>
        <taxon>Cytophagia</taxon>
        <taxon>Cytophagales</taxon>
        <taxon>Microscillaceae</taxon>
        <taxon>Microscilla</taxon>
    </lineage>
</organism>
<dbReference type="GO" id="GO:0003723">
    <property type="term" value="F:RNA binding"/>
    <property type="evidence" value="ECO:0007669"/>
    <property type="project" value="InterPro"/>
</dbReference>
<accession>A1ZTP5</accession>
<keyword evidence="3 4" id="KW-0413">Isomerase</keyword>
<dbReference type="InterPro" id="IPR020097">
    <property type="entry name" value="PsdUridine_synth_TruA_a/b_dom"/>
</dbReference>
<keyword evidence="10" id="KW-1185">Reference proteome</keyword>
<sequence length="248" mass="28874">MRYFLELAYSGTQYHGWQIQKNAHSVQAEIQNALSVLLRQPTDILGSGRTDAGVHAIQQYAHFDTEQTLDGEVFAKKMNGILPEDISIKRVINVHEEAHTRFDATQRHYMYRINQEKTPFLRGVSYYNFHRFDIDLMNKAAQIMLKHEDFQCFSKVHTDVNHYLCNIQQAYWQKETSYNVNLLVFYIQANRFLRGMVRAITGTMLNVGSGKITLEEFEQIILNKDRKQAGWSVPAQGLFLAKVEYPYI</sequence>
<dbReference type="RefSeq" id="WP_002701337.1">
    <property type="nucleotide sequence ID" value="NZ_AAWS01000036.1"/>
</dbReference>
<comment type="catalytic activity">
    <reaction evidence="4 7">
        <text>uridine(38/39/40) in tRNA = pseudouridine(38/39/40) in tRNA</text>
        <dbReference type="Rhea" id="RHEA:22376"/>
        <dbReference type="Rhea" id="RHEA-COMP:10085"/>
        <dbReference type="Rhea" id="RHEA-COMP:10087"/>
        <dbReference type="ChEBI" id="CHEBI:65314"/>
        <dbReference type="ChEBI" id="CHEBI:65315"/>
        <dbReference type="EC" id="5.4.99.12"/>
    </reaction>
</comment>
<dbReference type="GO" id="GO:0031119">
    <property type="term" value="P:tRNA pseudouridine synthesis"/>
    <property type="evidence" value="ECO:0007669"/>
    <property type="project" value="UniProtKB-UniRule"/>
</dbReference>
<dbReference type="EC" id="5.4.99.12" evidence="4"/>
<evidence type="ECO:0000313" key="10">
    <source>
        <dbReference type="Proteomes" id="UP000004095"/>
    </source>
</evidence>
<dbReference type="FunFam" id="3.30.70.580:FF:000001">
    <property type="entry name" value="tRNA pseudouridine synthase A"/>
    <property type="match status" value="1"/>
</dbReference>
<dbReference type="AlphaFoldDB" id="A1ZTP5"/>
<evidence type="ECO:0000256" key="1">
    <source>
        <dbReference type="ARBA" id="ARBA00009375"/>
    </source>
</evidence>
<comment type="function">
    <text evidence="4">Formation of pseudouridine at positions 38, 39 and 40 in the anticodon stem and loop of transfer RNAs.</text>
</comment>
<evidence type="ECO:0000256" key="3">
    <source>
        <dbReference type="ARBA" id="ARBA00023235"/>
    </source>
</evidence>
<evidence type="ECO:0000256" key="2">
    <source>
        <dbReference type="ARBA" id="ARBA00022694"/>
    </source>
</evidence>
<dbReference type="GO" id="GO:0160147">
    <property type="term" value="F:tRNA pseudouridine(38-40) synthase activity"/>
    <property type="evidence" value="ECO:0007669"/>
    <property type="project" value="UniProtKB-EC"/>
</dbReference>
<dbReference type="InterPro" id="IPR001406">
    <property type="entry name" value="PsdUridine_synth_TruA"/>
</dbReference>
<dbReference type="SUPFAM" id="SSF55120">
    <property type="entry name" value="Pseudouridine synthase"/>
    <property type="match status" value="1"/>
</dbReference>
<dbReference type="InterPro" id="IPR020103">
    <property type="entry name" value="PsdUridine_synth_cat_dom_sf"/>
</dbReference>
<evidence type="ECO:0000256" key="4">
    <source>
        <dbReference type="HAMAP-Rule" id="MF_00171"/>
    </source>
</evidence>
<comment type="caution">
    <text evidence="9">The sequence shown here is derived from an EMBL/GenBank/DDBJ whole genome shotgun (WGS) entry which is preliminary data.</text>
</comment>
<reference evidence="9 10" key="1">
    <citation type="submission" date="2007-01" db="EMBL/GenBank/DDBJ databases">
        <authorList>
            <person name="Haygood M."/>
            <person name="Podell S."/>
            <person name="Anderson C."/>
            <person name="Hopkinson B."/>
            <person name="Roe K."/>
            <person name="Barbeau K."/>
            <person name="Gaasterland T."/>
            <person name="Ferriera S."/>
            <person name="Johnson J."/>
            <person name="Kravitz S."/>
            <person name="Beeson K."/>
            <person name="Sutton G."/>
            <person name="Rogers Y.-H."/>
            <person name="Friedman R."/>
            <person name="Frazier M."/>
            <person name="Venter J.C."/>
        </authorList>
    </citation>
    <scope>NUCLEOTIDE SEQUENCE [LARGE SCALE GENOMIC DNA]</scope>
    <source>
        <strain evidence="9 10">ATCC 23134</strain>
    </source>
</reference>
<dbReference type="Pfam" id="PF01416">
    <property type="entry name" value="PseudoU_synth_1"/>
    <property type="match status" value="2"/>
</dbReference>
<comment type="subunit">
    <text evidence="4">Homodimer.</text>
</comment>
<dbReference type="OrthoDB" id="9811823at2"/>
<dbReference type="PANTHER" id="PTHR11142">
    <property type="entry name" value="PSEUDOURIDYLATE SYNTHASE"/>
    <property type="match status" value="1"/>
</dbReference>
<dbReference type="NCBIfam" id="TIGR00071">
    <property type="entry name" value="hisT_truA"/>
    <property type="match status" value="1"/>
</dbReference>
<dbReference type="Proteomes" id="UP000004095">
    <property type="component" value="Unassembled WGS sequence"/>
</dbReference>
<dbReference type="EMBL" id="AAWS01000036">
    <property type="protein sequence ID" value="EAY26305.1"/>
    <property type="molecule type" value="Genomic_DNA"/>
</dbReference>
<dbReference type="eggNOG" id="COG0101">
    <property type="taxonomic scope" value="Bacteria"/>
</dbReference>
<name>A1ZTP5_MICM2</name>
<evidence type="ECO:0000256" key="7">
    <source>
        <dbReference type="RuleBase" id="RU003792"/>
    </source>
</evidence>
<dbReference type="Gene3D" id="3.30.70.660">
    <property type="entry name" value="Pseudouridine synthase I, catalytic domain, C-terminal subdomain"/>
    <property type="match status" value="1"/>
</dbReference>
<gene>
    <name evidence="4" type="primary">truA</name>
    <name evidence="9" type="ORF">M23134_01628</name>
</gene>
<dbReference type="InterPro" id="IPR020095">
    <property type="entry name" value="PsdUridine_synth_TruA_C"/>
</dbReference>
<dbReference type="PIRSF" id="PIRSF001430">
    <property type="entry name" value="tRNA_psdUrid_synth"/>
    <property type="match status" value="1"/>
</dbReference>
<dbReference type="CDD" id="cd02570">
    <property type="entry name" value="PseudoU_synth_EcTruA"/>
    <property type="match status" value="1"/>
</dbReference>
<dbReference type="Gene3D" id="3.30.70.580">
    <property type="entry name" value="Pseudouridine synthase I, catalytic domain, N-terminal subdomain"/>
    <property type="match status" value="1"/>
</dbReference>
<protein>
    <recommendedName>
        <fullName evidence="4">tRNA pseudouridine synthase A</fullName>
        <ecNumber evidence="4">5.4.99.12</ecNumber>
    </recommendedName>
    <alternativeName>
        <fullName evidence="4">tRNA pseudouridine(38-40) synthase</fullName>
    </alternativeName>
    <alternativeName>
        <fullName evidence="4">tRNA pseudouridylate synthase I</fullName>
    </alternativeName>
    <alternativeName>
        <fullName evidence="4">tRNA-uridine isomerase I</fullName>
    </alternativeName>
</protein>
<evidence type="ECO:0000256" key="5">
    <source>
        <dbReference type="PIRSR" id="PIRSR001430-1"/>
    </source>
</evidence>
<keyword evidence="2 4" id="KW-0819">tRNA processing</keyword>
<dbReference type="InterPro" id="IPR020094">
    <property type="entry name" value="TruA/RsuA/RluB/E/F_N"/>
</dbReference>
<feature type="domain" description="Pseudouridine synthase I TruA alpha/beta" evidence="8">
    <location>
        <begin position="147"/>
        <end position="246"/>
    </location>
</feature>
<comment type="similarity">
    <text evidence="1 4 7">Belongs to the tRNA pseudouridine synthase TruA family.</text>
</comment>
<evidence type="ECO:0000256" key="6">
    <source>
        <dbReference type="PIRSR" id="PIRSR001430-2"/>
    </source>
</evidence>
<evidence type="ECO:0000259" key="8">
    <source>
        <dbReference type="Pfam" id="PF01416"/>
    </source>
</evidence>
<feature type="active site" description="Nucleophile" evidence="4 5">
    <location>
        <position position="51"/>
    </location>
</feature>
<dbReference type="HAMAP" id="MF_00171">
    <property type="entry name" value="TruA"/>
    <property type="match status" value="1"/>
</dbReference>